<dbReference type="PANTHER" id="PTHR11845">
    <property type="entry name" value="5'-DEOXYNUCLEOTIDASE HDDC2"/>
    <property type="match status" value="1"/>
</dbReference>
<sequence>MNTASGALSFVTDICGALKELKRTGWVMRHVPFPESDSDHMHRCAMCALLLSQPADPLDDYSSENSRYHPRQVDSVKLLKMAVTHDLCESLAGDITPFCGVDHSDKHAKEMAAMQRIRNIVGDPLGEELFNLWMEYETQETVEAIYCKDIDKFEMVVQAYEYEKKYLQIKSKDVDPLQDLMEGEELPSVIDQPLRRFFKTTNSVFRTPLFRRLDNELRDKREAMLKEKGGWCVTQEERQMYAS</sequence>
<feature type="domain" description="HD" evidence="3">
    <location>
        <begin position="15"/>
        <end position="168"/>
    </location>
</feature>
<keyword evidence="5" id="KW-1185">Reference proteome</keyword>
<evidence type="ECO:0000313" key="5">
    <source>
        <dbReference type="Proteomes" id="UP000198406"/>
    </source>
</evidence>
<name>A0A1Z5JQ46_FISSO</name>
<dbReference type="SUPFAM" id="SSF109604">
    <property type="entry name" value="HD-domain/PDEase-like"/>
    <property type="match status" value="1"/>
</dbReference>
<dbReference type="FunFam" id="1.10.3210.10:FF:000035">
    <property type="entry name" value="HD family hydrolase"/>
    <property type="match status" value="1"/>
</dbReference>
<reference evidence="4 5" key="1">
    <citation type="journal article" date="2015" name="Plant Cell">
        <title>Oil accumulation by the oleaginous diatom Fistulifera solaris as revealed by the genome and transcriptome.</title>
        <authorList>
            <person name="Tanaka T."/>
            <person name="Maeda Y."/>
            <person name="Veluchamy A."/>
            <person name="Tanaka M."/>
            <person name="Abida H."/>
            <person name="Marechal E."/>
            <person name="Bowler C."/>
            <person name="Muto M."/>
            <person name="Sunaga Y."/>
            <person name="Tanaka M."/>
            <person name="Yoshino T."/>
            <person name="Taniguchi T."/>
            <person name="Fukuda Y."/>
            <person name="Nemoto M."/>
            <person name="Matsumoto M."/>
            <person name="Wong P.S."/>
            <person name="Aburatani S."/>
            <person name="Fujibuchi W."/>
        </authorList>
    </citation>
    <scope>NUCLEOTIDE SEQUENCE [LARGE SCALE GENOMIC DNA]</scope>
    <source>
        <strain evidence="4 5">JPCC DA0580</strain>
    </source>
</reference>
<dbReference type="GO" id="GO:0005737">
    <property type="term" value="C:cytoplasm"/>
    <property type="evidence" value="ECO:0007669"/>
    <property type="project" value="TreeGrafter"/>
</dbReference>
<keyword evidence="2 4" id="KW-0378">Hydrolase</keyword>
<evidence type="ECO:0000256" key="1">
    <source>
        <dbReference type="ARBA" id="ARBA00022723"/>
    </source>
</evidence>
<dbReference type="EMBL" id="BDSP01000100">
    <property type="protein sequence ID" value="GAX16016.1"/>
    <property type="molecule type" value="Genomic_DNA"/>
</dbReference>
<dbReference type="GO" id="GO:0002953">
    <property type="term" value="F:5'-deoxynucleotidase activity"/>
    <property type="evidence" value="ECO:0007669"/>
    <property type="project" value="InterPro"/>
</dbReference>
<evidence type="ECO:0000313" key="4">
    <source>
        <dbReference type="EMBL" id="GAX16016.1"/>
    </source>
</evidence>
<dbReference type="InterPro" id="IPR039356">
    <property type="entry name" value="YfbR/HDDC2"/>
</dbReference>
<organism evidence="4 5">
    <name type="scientific">Fistulifera solaris</name>
    <name type="common">Oleaginous diatom</name>
    <dbReference type="NCBI Taxonomy" id="1519565"/>
    <lineage>
        <taxon>Eukaryota</taxon>
        <taxon>Sar</taxon>
        <taxon>Stramenopiles</taxon>
        <taxon>Ochrophyta</taxon>
        <taxon>Bacillariophyta</taxon>
        <taxon>Bacillariophyceae</taxon>
        <taxon>Bacillariophycidae</taxon>
        <taxon>Naviculales</taxon>
        <taxon>Naviculaceae</taxon>
        <taxon>Fistulifera</taxon>
    </lineage>
</organism>
<gene>
    <name evidence="4" type="ORF">FisN_22Hh127</name>
</gene>
<dbReference type="Gene3D" id="1.10.3210.10">
    <property type="entry name" value="Hypothetical protein af1432"/>
    <property type="match status" value="1"/>
</dbReference>
<dbReference type="OrthoDB" id="10254258at2759"/>
<proteinExistence type="predicted"/>
<dbReference type="PANTHER" id="PTHR11845:SF13">
    <property type="entry name" value="5'-DEOXYNUCLEOTIDASE HDDC2"/>
    <property type="match status" value="1"/>
</dbReference>
<evidence type="ECO:0000256" key="2">
    <source>
        <dbReference type="ARBA" id="ARBA00022801"/>
    </source>
</evidence>
<comment type="caution">
    <text evidence="4">The sequence shown here is derived from an EMBL/GenBank/DDBJ whole genome shotgun (WGS) entry which is preliminary data.</text>
</comment>
<keyword evidence="1" id="KW-0479">Metal-binding</keyword>
<evidence type="ECO:0000259" key="3">
    <source>
        <dbReference type="Pfam" id="PF13023"/>
    </source>
</evidence>
<dbReference type="InParanoid" id="A0A1Z5JQ46"/>
<dbReference type="AlphaFoldDB" id="A0A1Z5JQ46"/>
<dbReference type="Proteomes" id="UP000198406">
    <property type="component" value="Unassembled WGS sequence"/>
</dbReference>
<dbReference type="Pfam" id="PF13023">
    <property type="entry name" value="HD_3"/>
    <property type="match status" value="1"/>
</dbReference>
<accession>A0A1Z5JQ46</accession>
<dbReference type="InterPro" id="IPR006674">
    <property type="entry name" value="HD_domain"/>
</dbReference>
<dbReference type="GO" id="GO:0046872">
    <property type="term" value="F:metal ion binding"/>
    <property type="evidence" value="ECO:0007669"/>
    <property type="project" value="UniProtKB-KW"/>
</dbReference>
<protein>
    <submittedName>
        <fullName evidence="4">Putative hydrolases of HD superfamily</fullName>
    </submittedName>
</protein>